<comment type="caution">
    <text evidence="2">The sequence shown here is derived from an EMBL/GenBank/DDBJ whole genome shotgun (WGS) entry which is preliminary data.</text>
</comment>
<keyword evidence="1" id="KW-0732">Signal</keyword>
<sequence length="909" mass="101661">MKLLTRSIIAGAAVAAGALFSSGAEAQPQKISPEYLAGARTVSVVPGADYQAGALHRMIFGDHWRSLWTSPMSVDVLDLRSFAGGLKPFEAGGGFQTLSLRFRGSDGREYRFRSVDKDPSRGMPEKLHNTLVSDVVQDQVSTANPVSVAIIDPFLQRAGILHSPARFVVMPYDREILGEYYDEFAGLLGTIEEHPDENSGGTTAFAGADEVVKTTTLLEMLESDHAQQVDAGGYLTARLIDLFVGDWDRHSGQWRWAGYRTNGGVMWKPVPKDRDNAFSRQDGVFSWVITQIIPQIEGFGDTYADLNYLSWSGRALDRRILPLVSREEWMSRAAELRDMLTDEVIDAAVRNMPPAMYQKEGQQLAADLKSRRDLLPEAAGELYAIYAEDVDLYASDKSEFAVVNRLRDGKVEVSLSADASGANPYFHRVFEPDDTREIRLYMLGGDDQVTLKGTRAEHIDVRVIGGGGKDEIVDQVDTSWRGWKHRAMNYLYDDGDKTRFSPGPYSVVDRRKAPDYEKGIEKYDVVPRDFGKEVVASIANVKIDYAPEYGVFLGWGVTVEDYGFRRDPYNSRIDISGGGAYDGDDLRHRLEFRGDFRSFIDGASLVLEAGTTDLDFIDFYGLGNESSFDKNLYDEDDFEIHQQVSWIRPVLHFPADADFQVRTGFDARFVDFDIKKGSWLDSEPDKLPYGIDEDFTGSFLFGLRYDTRSCGDMIELSPRRQAGRLARSHDICKTAALSGMLFDIEGAWYPEFAGNDESFGRLSGEWRGYLPLPSLPYSRLALRAGGEKLWGDFPFYEAAYIGGSRSIRGYDRERFAGDASVYANSELRLYFGTFKFLVPVMFGPLAFIESGRVFLDGEDSDRWHTGYGGGLWFSFVEPRYVLSISVGKGVDSGSLSDDYGIYVRTGFSF</sequence>
<evidence type="ECO:0000313" key="2">
    <source>
        <dbReference type="EMBL" id="HED31333.1"/>
    </source>
</evidence>
<gene>
    <name evidence="2" type="ORF">ENN50_06590</name>
</gene>
<dbReference type="GO" id="GO:0019867">
    <property type="term" value="C:outer membrane"/>
    <property type="evidence" value="ECO:0007669"/>
    <property type="project" value="InterPro"/>
</dbReference>
<accession>A0A831SUY4</accession>
<proteinExistence type="predicted"/>
<reference evidence="2" key="1">
    <citation type="journal article" date="2020" name="mSystems">
        <title>Genome- and Community-Level Interaction Insights into Carbon Utilization and Element Cycling Functions of Hydrothermarchaeota in Hydrothermal Sediment.</title>
        <authorList>
            <person name="Zhou Z."/>
            <person name="Liu Y."/>
            <person name="Xu W."/>
            <person name="Pan J."/>
            <person name="Luo Z.H."/>
            <person name="Li M."/>
        </authorList>
    </citation>
    <scope>NUCLEOTIDE SEQUENCE [LARGE SCALE GENOMIC DNA]</scope>
    <source>
        <strain evidence="2">SpSt-1181</strain>
    </source>
</reference>
<dbReference type="AlphaFoldDB" id="A0A831SUY4"/>
<dbReference type="Proteomes" id="UP000886335">
    <property type="component" value="Unassembled WGS sequence"/>
</dbReference>
<dbReference type="Gene3D" id="2.40.160.50">
    <property type="entry name" value="membrane protein fhac: a member of the omp85/tpsb transporter family"/>
    <property type="match status" value="1"/>
</dbReference>
<evidence type="ECO:0008006" key="3">
    <source>
        <dbReference type="Google" id="ProtNLM"/>
    </source>
</evidence>
<evidence type="ECO:0000256" key="1">
    <source>
        <dbReference type="SAM" id="SignalP"/>
    </source>
</evidence>
<feature type="chain" id="PRO_5032327550" description="Bacterial surface antigen (D15) domain-containing protein" evidence="1">
    <location>
        <begin position="27"/>
        <end position="909"/>
    </location>
</feature>
<organism evidence="2">
    <name type="scientific">Prosthecochloris aestuarii</name>
    <dbReference type="NCBI Taxonomy" id="1102"/>
    <lineage>
        <taxon>Bacteria</taxon>
        <taxon>Pseudomonadati</taxon>
        <taxon>Chlorobiota</taxon>
        <taxon>Chlorobiia</taxon>
        <taxon>Chlorobiales</taxon>
        <taxon>Chlorobiaceae</taxon>
        <taxon>Prosthecochloris</taxon>
    </lineage>
</organism>
<protein>
    <recommendedName>
        <fullName evidence="3">Bacterial surface antigen (D15) domain-containing protein</fullName>
    </recommendedName>
</protein>
<name>A0A831SUY4_PROAE</name>
<dbReference type="EMBL" id="DSBW01000144">
    <property type="protein sequence ID" value="HED31333.1"/>
    <property type="molecule type" value="Genomic_DNA"/>
</dbReference>
<feature type="signal peptide" evidence="1">
    <location>
        <begin position="1"/>
        <end position="26"/>
    </location>
</feature>